<evidence type="ECO:0000256" key="4">
    <source>
        <dbReference type="ARBA" id="ARBA00022741"/>
    </source>
</evidence>
<evidence type="ECO:0000256" key="1">
    <source>
        <dbReference type="ARBA" id="ARBA00012513"/>
    </source>
</evidence>
<keyword evidence="4" id="KW-0547">Nucleotide-binding</keyword>
<name>A0A9Q1QLE1_9CARY</name>
<evidence type="ECO:0000313" key="9">
    <source>
        <dbReference type="EMBL" id="KAJ8444330.1"/>
    </source>
</evidence>
<dbReference type="PROSITE" id="PS00108">
    <property type="entry name" value="PROTEIN_KINASE_ST"/>
    <property type="match status" value="1"/>
</dbReference>
<keyword evidence="6" id="KW-0067">ATP-binding</keyword>
<feature type="domain" description="Protein kinase" evidence="8">
    <location>
        <begin position="484"/>
        <end position="855"/>
    </location>
</feature>
<dbReference type="GO" id="GO:0004674">
    <property type="term" value="F:protein serine/threonine kinase activity"/>
    <property type="evidence" value="ECO:0007669"/>
    <property type="project" value="UniProtKB-KW"/>
</dbReference>
<dbReference type="SUPFAM" id="SSF56112">
    <property type="entry name" value="Protein kinase-like (PK-like)"/>
    <property type="match status" value="1"/>
</dbReference>
<dbReference type="PANTHER" id="PTHR44167">
    <property type="entry name" value="OVARIAN-SPECIFIC SERINE/THREONINE-PROTEIN KINASE LOK-RELATED"/>
    <property type="match status" value="1"/>
</dbReference>
<evidence type="ECO:0000256" key="7">
    <source>
        <dbReference type="SAM" id="MobiDB-lite"/>
    </source>
</evidence>
<keyword evidence="10" id="KW-1185">Reference proteome</keyword>
<dbReference type="GO" id="GO:0044773">
    <property type="term" value="P:mitotic DNA damage checkpoint signaling"/>
    <property type="evidence" value="ECO:0007669"/>
    <property type="project" value="TreeGrafter"/>
</dbReference>
<dbReference type="OrthoDB" id="10020333at2759"/>
<dbReference type="InterPro" id="IPR008271">
    <property type="entry name" value="Ser/Thr_kinase_AS"/>
</dbReference>
<dbReference type="AlphaFoldDB" id="A0A9Q1QLE1"/>
<feature type="region of interest" description="Disordered" evidence="7">
    <location>
        <begin position="290"/>
        <end position="309"/>
    </location>
</feature>
<dbReference type="PANTHER" id="PTHR44167:SF23">
    <property type="entry name" value="CDC7 KINASE, ISOFORM A-RELATED"/>
    <property type="match status" value="1"/>
</dbReference>
<dbReference type="Gene3D" id="3.30.200.20">
    <property type="entry name" value="Phosphorylase Kinase, domain 1"/>
    <property type="match status" value="1"/>
</dbReference>
<keyword evidence="3" id="KW-0808">Transferase</keyword>
<keyword evidence="2" id="KW-0723">Serine/threonine-protein kinase</keyword>
<reference evidence="9" key="1">
    <citation type="submission" date="2022-04" db="EMBL/GenBank/DDBJ databases">
        <title>Carnegiea gigantea Genome sequencing and assembly v2.</title>
        <authorList>
            <person name="Copetti D."/>
            <person name="Sanderson M.J."/>
            <person name="Burquez A."/>
            <person name="Wojciechowski M.F."/>
        </authorList>
    </citation>
    <scope>NUCLEOTIDE SEQUENCE</scope>
    <source>
        <strain evidence="9">SGP5-SGP5p</strain>
        <tissue evidence="9">Aerial part</tissue>
    </source>
</reference>
<protein>
    <recommendedName>
        <fullName evidence="1">non-specific serine/threonine protein kinase</fullName>
        <ecNumber evidence="1">2.7.11.1</ecNumber>
    </recommendedName>
</protein>
<gene>
    <name evidence="9" type="ORF">Cgig2_019888</name>
</gene>
<evidence type="ECO:0000256" key="2">
    <source>
        <dbReference type="ARBA" id="ARBA00022527"/>
    </source>
</evidence>
<dbReference type="Pfam" id="PF00069">
    <property type="entry name" value="Pkinase"/>
    <property type="match status" value="2"/>
</dbReference>
<evidence type="ECO:0000313" key="10">
    <source>
        <dbReference type="Proteomes" id="UP001153076"/>
    </source>
</evidence>
<sequence>MERQISGSELTVYSNNYAEKAWHLVSVLLSIGRPASIGELAGKCSLFSASPELVEFLCLIPNSPIFLTANDFVLLSAVAFNAFGEFLASSMPRFQIGVPEVRMLCGNVVRTYFRKRKKFATDVMPMAKKRAVLSYINGNEQERPSFCSSKRIVSNFFEVADLQTAHIGRLSNVIQSGMSIKSALWEYFCNVIYVTPLTLNTNVGLLDYQPQNDEDQGNDVKQNISLASNKRKAVIMEEHPDKSYTYDGTNSGMPDLGRGNSTASLLEGLAEISAMLDESQFEKRNSIDRLNVGPLSTQPGQPDSIDASKDFRNNRVPEMRLQELAEQPFMDNSIQEKVENFSFVSFGRDLSPRNNLCEIEIRSSICGLPALKEPLDVKVGNESLVNVDPQSVNQKYAQFSETARTVPQGELTRKQQAASKLIQRSNIDNVSKKRKSQKDQNIIALKQKSKQIIASNALTEERRDVHKFSKDQLNSKSFPEFESYIVEEEEGSGGYGTVYRARRRSDGITFAIKCPHKNAHKHHVKNELKMLERFGGRNFVIKYEGSFNNGYSDCFVLEHVEHDRPEVLKREVNIFQLQWYGYCMFRALASLHKQGVFHRDIKPGNFLFSCKTSKGYLIDFNLAKDLHQKHESGEKPQTNCTTSIQHIMGLQSKSISPNKRRKILGGKSIDVNKASVPSGSNLESKAFKKKSVDKLKTYEGCDVRIICPPQDVAIQSSSPLAYPKALLQVLLRSLYQGPKIDVWSAGVTLLYLITGKLPFTGDPEQNMKDIVKIRGSEDLWEVAKLHNRESSFPVDLLDVRYLPSMKIKEWCSANTKRPDFLEVIPGSLFDLIEKCLTVNPRLRISADEALRHEFFTPCHEALQKQRSMRRGPILDSKTNTLPSVGESGSVKPVRAVTPVKKFKILV</sequence>
<keyword evidence="5" id="KW-0418">Kinase</keyword>
<evidence type="ECO:0000256" key="6">
    <source>
        <dbReference type="ARBA" id="ARBA00022840"/>
    </source>
</evidence>
<dbReference type="Proteomes" id="UP001153076">
    <property type="component" value="Unassembled WGS sequence"/>
</dbReference>
<accession>A0A9Q1QLE1</accession>
<evidence type="ECO:0000256" key="3">
    <source>
        <dbReference type="ARBA" id="ARBA00022679"/>
    </source>
</evidence>
<proteinExistence type="predicted"/>
<dbReference type="InterPro" id="IPR000719">
    <property type="entry name" value="Prot_kinase_dom"/>
</dbReference>
<dbReference type="GO" id="GO:0005634">
    <property type="term" value="C:nucleus"/>
    <property type="evidence" value="ECO:0007669"/>
    <property type="project" value="TreeGrafter"/>
</dbReference>
<comment type="caution">
    <text evidence="9">The sequence shown here is derived from an EMBL/GenBank/DDBJ whole genome shotgun (WGS) entry which is preliminary data.</text>
</comment>
<dbReference type="GO" id="GO:0005524">
    <property type="term" value="F:ATP binding"/>
    <property type="evidence" value="ECO:0007669"/>
    <property type="project" value="UniProtKB-KW"/>
</dbReference>
<dbReference type="InterPro" id="IPR011009">
    <property type="entry name" value="Kinase-like_dom_sf"/>
</dbReference>
<dbReference type="EC" id="2.7.11.1" evidence="1"/>
<evidence type="ECO:0000256" key="5">
    <source>
        <dbReference type="ARBA" id="ARBA00022777"/>
    </source>
</evidence>
<dbReference type="EMBL" id="JAKOGI010000100">
    <property type="protein sequence ID" value="KAJ8444330.1"/>
    <property type="molecule type" value="Genomic_DNA"/>
</dbReference>
<evidence type="ECO:0000259" key="8">
    <source>
        <dbReference type="PROSITE" id="PS50011"/>
    </source>
</evidence>
<organism evidence="9 10">
    <name type="scientific">Carnegiea gigantea</name>
    <dbReference type="NCBI Taxonomy" id="171969"/>
    <lineage>
        <taxon>Eukaryota</taxon>
        <taxon>Viridiplantae</taxon>
        <taxon>Streptophyta</taxon>
        <taxon>Embryophyta</taxon>
        <taxon>Tracheophyta</taxon>
        <taxon>Spermatophyta</taxon>
        <taxon>Magnoliopsida</taxon>
        <taxon>eudicotyledons</taxon>
        <taxon>Gunneridae</taxon>
        <taxon>Pentapetalae</taxon>
        <taxon>Caryophyllales</taxon>
        <taxon>Cactineae</taxon>
        <taxon>Cactaceae</taxon>
        <taxon>Cactoideae</taxon>
        <taxon>Echinocereeae</taxon>
        <taxon>Carnegiea</taxon>
    </lineage>
</organism>
<dbReference type="PROSITE" id="PS50011">
    <property type="entry name" value="PROTEIN_KINASE_DOM"/>
    <property type="match status" value="1"/>
</dbReference>
<dbReference type="Gene3D" id="1.10.510.10">
    <property type="entry name" value="Transferase(Phosphotransferase) domain 1"/>
    <property type="match status" value="1"/>
</dbReference>
<dbReference type="SMART" id="SM00220">
    <property type="entry name" value="S_TKc"/>
    <property type="match status" value="1"/>
</dbReference>
<dbReference type="FunFam" id="1.10.510.10:FF:001893">
    <property type="entry name" value="Probable serine/threonine-protein kinase DDB_G0291918"/>
    <property type="match status" value="1"/>
</dbReference>